<name>A0AAV6RZP7_SOLSE</name>
<dbReference type="GO" id="GO:1990112">
    <property type="term" value="C:RQC complex"/>
    <property type="evidence" value="ECO:0007669"/>
    <property type="project" value="TreeGrafter"/>
</dbReference>
<reference evidence="2 3" key="1">
    <citation type="journal article" date="2021" name="Sci. Rep.">
        <title>Chromosome anchoring in Senegalese sole (Solea senegalensis) reveals sex-associated markers and genome rearrangements in flatfish.</title>
        <authorList>
            <person name="Guerrero-Cozar I."/>
            <person name="Gomez-Garrido J."/>
            <person name="Berbel C."/>
            <person name="Martinez-Blanch J.F."/>
            <person name="Alioto T."/>
            <person name="Claros M.G."/>
            <person name="Gagnaire P.A."/>
            <person name="Manchado M."/>
        </authorList>
    </citation>
    <scope>NUCLEOTIDE SEQUENCE [LARGE SCALE GENOMIC DNA]</scope>
    <source>
        <strain evidence="2">Sse05_10M</strain>
    </source>
</reference>
<organism evidence="2 3">
    <name type="scientific">Solea senegalensis</name>
    <name type="common">Senegalese sole</name>
    <dbReference type="NCBI Taxonomy" id="28829"/>
    <lineage>
        <taxon>Eukaryota</taxon>
        <taxon>Metazoa</taxon>
        <taxon>Chordata</taxon>
        <taxon>Craniata</taxon>
        <taxon>Vertebrata</taxon>
        <taxon>Euteleostomi</taxon>
        <taxon>Actinopterygii</taxon>
        <taxon>Neopterygii</taxon>
        <taxon>Teleostei</taxon>
        <taxon>Neoteleostei</taxon>
        <taxon>Acanthomorphata</taxon>
        <taxon>Carangaria</taxon>
        <taxon>Pleuronectiformes</taxon>
        <taxon>Pleuronectoidei</taxon>
        <taxon>Soleidae</taxon>
        <taxon>Solea</taxon>
    </lineage>
</organism>
<protein>
    <submittedName>
        <fullName evidence="2">Transcription factor 25</fullName>
    </submittedName>
</protein>
<feature type="compositionally biased region" description="Basic and acidic residues" evidence="1">
    <location>
        <begin position="26"/>
        <end position="47"/>
    </location>
</feature>
<dbReference type="Proteomes" id="UP000693946">
    <property type="component" value="Linkage Group LG17"/>
</dbReference>
<dbReference type="PANTHER" id="PTHR22684">
    <property type="entry name" value="NULP1-RELATED"/>
    <property type="match status" value="1"/>
</dbReference>
<dbReference type="InterPro" id="IPR006994">
    <property type="entry name" value="TCF25/Rqc1"/>
</dbReference>
<dbReference type="EMBL" id="JAGKHQ010000009">
    <property type="protein sequence ID" value="KAG7509221.1"/>
    <property type="molecule type" value="Genomic_DNA"/>
</dbReference>
<keyword evidence="3" id="KW-1185">Reference proteome</keyword>
<dbReference type="Pfam" id="PF04910">
    <property type="entry name" value="Tcf25"/>
    <property type="match status" value="1"/>
</dbReference>
<accession>A0AAV6RZP7</accession>
<comment type="caution">
    <text evidence="2">The sequence shown here is derived from an EMBL/GenBank/DDBJ whole genome shotgun (WGS) entry which is preliminary data.</text>
</comment>
<gene>
    <name evidence="2" type="ORF">JOB18_037758</name>
</gene>
<evidence type="ECO:0000313" key="2">
    <source>
        <dbReference type="EMBL" id="KAG7509221.1"/>
    </source>
</evidence>
<dbReference type="AlphaFoldDB" id="A0AAV6RZP7"/>
<evidence type="ECO:0000256" key="1">
    <source>
        <dbReference type="SAM" id="MobiDB-lite"/>
    </source>
</evidence>
<feature type="region of interest" description="Disordered" evidence="1">
    <location>
        <begin position="13"/>
        <end position="47"/>
    </location>
</feature>
<sequence length="481" mass="54582">MYNFISKVVRFSHSDNKPGLNGPGSEGRERERERERENKTGGEDGEKVMGISMTLLQSKDGIHYFTFEHSRDYQQVQFKFLDAVESMDPNNIVALLQLNPYHIDSLLQLSDVCRIQEDQEMARDLIERGLYCFECACHPLFSLTSGASRLDYLRPENRAFYLALYKHMMFLEKRGCPRTALEFCKFILSLDPDSDPLCMLLLIDFLMLRSREYQSLLQLYQDWGEHRNLSQLPNFAFSAALCHFHLSQEEDLDPEESVKQRCKADQMLQEALVMFPGVLMPLLDLCTVQPDAAVTSHAFFGPKCRIGQLPALAELTALYVGRTYIMWKEAAVMLWLEESVREVLHRVDAKDPLVLDCQNRRSQRYQSAPRNIHRHVLLSEIKEATSCLPLETASSSDAELLSLLLDAGLLVGCVSSALYPLLSSHMLSHQQEGGWDVEKAAAELLAAGHGPEAGSLLLAYRGTHQAQFTFNSALAVLRKWL</sequence>
<evidence type="ECO:0000313" key="3">
    <source>
        <dbReference type="Proteomes" id="UP000693946"/>
    </source>
</evidence>
<proteinExistence type="predicted"/>
<dbReference type="PANTHER" id="PTHR22684:SF0">
    <property type="entry name" value="RIBOSOME QUALITY CONTROL COMPLEX SUBUNIT TCF25"/>
    <property type="match status" value="1"/>
</dbReference>